<keyword evidence="1" id="KW-0472">Membrane</keyword>
<comment type="caution">
    <text evidence="2">The sequence shown here is derived from an EMBL/GenBank/DDBJ whole genome shotgun (WGS) entry which is preliminary data.</text>
</comment>
<organism evidence="2 3">
    <name type="scientific">Ottowia flava</name>
    <dbReference type="NCBI Taxonomy" id="2675430"/>
    <lineage>
        <taxon>Bacteria</taxon>
        <taxon>Pseudomonadati</taxon>
        <taxon>Pseudomonadota</taxon>
        <taxon>Betaproteobacteria</taxon>
        <taxon>Burkholderiales</taxon>
        <taxon>Comamonadaceae</taxon>
        <taxon>Ottowia</taxon>
    </lineage>
</organism>
<feature type="transmembrane region" description="Helical" evidence="1">
    <location>
        <begin position="7"/>
        <end position="24"/>
    </location>
</feature>
<name>A0ABW4KW29_9BURK</name>
<reference evidence="3" key="1">
    <citation type="journal article" date="2019" name="Int. J. Syst. Evol. Microbiol.">
        <title>The Global Catalogue of Microorganisms (GCM) 10K type strain sequencing project: providing services to taxonomists for standard genome sequencing and annotation.</title>
        <authorList>
            <consortium name="The Broad Institute Genomics Platform"/>
            <consortium name="The Broad Institute Genome Sequencing Center for Infectious Disease"/>
            <person name="Wu L."/>
            <person name="Ma J."/>
        </authorList>
    </citation>
    <scope>NUCLEOTIDE SEQUENCE [LARGE SCALE GENOMIC DNA]</scope>
    <source>
        <strain evidence="3">LMG 29247</strain>
    </source>
</reference>
<accession>A0ABW4KW29</accession>
<proteinExistence type="predicted"/>
<feature type="transmembrane region" description="Helical" evidence="1">
    <location>
        <begin position="85"/>
        <end position="106"/>
    </location>
</feature>
<sequence length="142" mass="15673">MHPSRRLYRWSVFGALPGGLWMAFELYGLTLRGPQPLFHWAIDHLLPLVLVVWLAIPIGAACLFQTLWGLTSPDYRARLAMPQHALATIALAMTAQAAALMTYSNWSDTGLRVPVCVVGLALTALALRAVWRFVVPKLPPEA</sequence>
<evidence type="ECO:0000256" key="1">
    <source>
        <dbReference type="SAM" id="Phobius"/>
    </source>
</evidence>
<feature type="transmembrane region" description="Helical" evidence="1">
    <location>
        <begin position="44"/>
        <end position="64"/>
    </location>
</feature>
<gene>
    <name evidence="2" type="ORF">ACFSF0_12850</name>
</gene>
<keyword evidence="1" id="KW-0812">Transmembrane</keyword>
<dbReference type="RefSeq" id="WP_147913708.1">
    <property type="nucleotide sequence ID" value="NZ_JBHUEJ010000027.1"/>
</dbReference>
<dbReference type="EMBL" id="JBHUEJ010000027">
    <property type="protein sequence ID" value="MFD1711503.1"/>
    <property type="molecule type" value="Genomic_DNA"/>
</dbReference>
<evidence type="ECO:0008006" key="4">
    <source>
        <dbReference type="Google" id="ProtNLM"/>
    </source>
</evidence>
<protein>
    <recommendedName>
        <fullName evidence="4">NnrS family protein</fullName>
    </recommendedName>
</protein>
<evidence type="ECO:0000313" key="3">
    <source>
        <dbReference type="Proteomes" id="UP001597304"/>
    </source>
</evidence>
<evidence type="ECO:0000313" key="2">
    <source>
        <dbReference type="EMBL" id="MFD1711503.1"/>
    </source>
</evidence>
<keyword evidence="3" id="KW-1185">Reference proteome</keyword>
<keyword evidence="1" id="KW-1133">Transmembrane helix</keyword>
<dbReference type="Proteomes" id="UP001597304">
    <property type="component" value="Unassembled WGS sequence"/>
</dbReference>
<feature type="transmembrane region" description="Helical" evidence="1">
    <location>
        <begin position="112"/>
        <end position="131"/>
    </location>
</feature>